<dbReference type="KEGG" id="ppv:NJ69_09905"/>
<keyword evidence="9" id="KW-1185">Reference proteome</keyword>
<feature type="domain" description="HTH araC/xylS-type" evidence="7">
    <location>
        <begin position="210"/>
        <end position="309"/>
    </location>
</feature>
<dbReference type="Pfam" id="PF12833">
    <property type="entry name" value="HTH_18"/>
    <property type="match status" value="1"/>
</dbReference>
<dbReference type="GO" id="GO:0009893">
    <property type="term" value="P:positive regulation of metabolic process"/>
    <property type="evidence" value="ECO:0007669"/>
    <property type="project" value="UniProtKB-ARBA"/>
</dbReference>
<dbReference type="Proteomes" id="UP000258127">
    <property type="component" value="Chromosome"/>
</dbReference>
<dbReference type="PROSITE" id="PS00041">
    <property type="entry name" value="HTH_ARAC_FAMILY_1"/>
    <property type="match status" value="1"/>
</dbReference>
<dbReference type="EMBL" id="CP031641">
    <property type="protein sequence ID" value="AXO88892.1"/>
    <property type="molecule type" value="Genomic_DNA"/>
</dbReference>
<sequence length="310" mass="35048">MPDSNRYSTLAVEAPRRFDYWRDVVCQHCLKADSEPASQSDFQGTLGVKGIGPLELYTLSAPLHHWAREQDHVRSDPNDDLWLGFTRQGYGQFEQGGRQARLAADDLFLYDADQRFRFSLGGTENHLLRIPRHWLASRVPGIEQRTATVLDAHRPGVLPLRAMLQQAASHGTLGEGALSARYAETLLDLLVLSLEWQDLTITHAELDLHGRVMHYIRQHLADPELSLERIAQAHHVSTRTVTRAFARHQKTPAAAIWKERLEGSRRALERGEAKSISQAALDYGFSDFSHYSHAFRKAFGVAPCTLLKRE</sequence>
<dbReference type="InterPro" id="IPR018062">
    <property type="entry name" value="HTH_AraC-typ_CS"/>
</dbReference>
<comment type="function">
    <text evidence="6">Regulatory protein of the TOL plasmid xyl operons. XylS activates the xylXYZLTEGFJQKIH operon required for the degradation of toluene, m-xylene and p-xylene.</text>
</comment>
<keyword evidence="5" id="KW-0804">Transcription</keyword>
<evidence type="ECO:0000256" key="2">
    <source>
        <dbReference type="ARBA" id="ARBA00023015"/>
    </source>
</evidence>
<evidence type="ECO:0000256" key="1">
    <source>
        <dbReference type="ARBA" id="ARBA00004496"/>
    </source>
</evidence>
<protein>
    <submittedName>
        <fullName evidence="8">Helix-turn-helix domain-containing protein</fullName>
    </submittedName>
</protein>
<dbReference type="GO" id="GO:0005737">
    <property type="term" value="C:cytoplasm"/>
    <property type="evidence" value="ECO:0007669"/>
    <property type="project" value="UniProtKB-SubCell"/>
</dbReference>
<keyword evidence="4" id="KW-0010">Activator</keyword>
<evidence type="ECO:0000259" key="7">
    <source>
        <dbReference type="PROSITE" id="PS01124"/>
    </source>
</evidence>
<dbReference type="Gene3D" id="1.10.10.60">
    <property type="entry name" value="Homeodomain-like"/>
    <property type="match status" value="1"/>
</dbReference>
<comment type="subcellular location">
    <subcellularLocation>
        <location evidence="1">Cytoplasm</location>
    </subcellularLocation>
</comment>
<dbReference type="RefSeq" id="WP_029612099.1">
    <property type="nucleotide sequence ID" value="NZ_CP009747.1"/>
</dbReference>
<dbReference type="PROSITE" id="PS01124">
    <property type="entry name" value="HTH_ARAC_FAMILY_2"/>
    <property type="match status" value="1"/>
</dbReference>
<dbReference type="AlphaFoldDB" id="A0AAI8PBY4"/>
<evidence type="ECO:0000256" key="4">
    <source>
        <dbReference type="ARBA" id="ARBA00023159"/>
    </source>
</evidence>
<dbReference type="GO" id="GO:0043565">
    <property type="term" value="F:sequence-specific DNA binding"/>
    <property type="evidence" value="ECO:0007669"/>
    <property type="project" value="InterPro"/>
</dbReference>
<gene>
    <name evidence="8" type="ORF">DZC75_13125</name>
</gene>
<dbReference type="SUPFAM" id="SSF46689">
    <property type="entry name" value="Homeodomain-like"/>
    <property type="match status" value="1"/>
</dbReference>
<dbReference type="InterPro" id="IPR018060">
    <property type="entry name" value="HTH_AraC"/>
</dbReference>
<dbReference type="PANTHER" id="PTHR46796">
    <property type="entry name" value="HTH-TYPE TRANSCRIPTIONAL ACTIVATOR RHAS-RELATED"/>
    <property type="match status" value="1"/>
</dbReference>
<evidence type="ECO:0000256" key="6">
    <source>
        <dbReference type="ARBA" id="ARBA00037345"/>
    </source>
</evidence>
<dbReference type="GO" id="GO:0003700">
    <property type="term" value="F:DNA-binding transcription factor activity"/>
    <property type="evidence" value="ECO:0007669"/>
    <property type="project" value="InterPro"/>
</dbReference>
<organism evidence="8 9">
    <name type="scientific">Pseudomonas parafulva</name>
    <dbReference type="NCBI Taxonomy" id="157782"/>
    <lineage>
        <taxon>Bacteria</taxon>
        <taxon>Pseudomonadati</taxon>
        <taxon>Pseudomonadota</taxon>
        <taxon>Gammaproteobacteria</taxon>
        <taxon>Pseudomonadales</taxon>
        <taxon>Pseudomonadaceae</taxon>
        <taxon>Pseudomonas</taxon>
    </lineage>
</organism>
<dbReference type="InterPro" id="IPR009057">
    <property type="entry name" value="Homeodomain-like_sf"/>
</dbReference>
<dbReference type="Pfam" id="PF14525">
    <property type="entry name" value="AraC_binding_2"/>
    <property type="match status" value="1"/>
</dbReference>
<dbReference type="SMART" id="SM00342">
    <property type="entry name" value="HTH_ARAC"/>
    <property type="match status" value="1"/>
</dbReference>
<keyword evidence="2" id="KW-0805">Transcription regulation</keyword>
<dbReference type="InterPro" id="IPR050204">
    <property type="entry name" value="AraC_XylS_family_regulators"/>
</dbReference>
<reference evidence="8 9" key="1">
    <citation type="submission" date="2018-08" db="EMBL/GenBank/DDBJ databases">
        <authorList>
            <person name="Lee Y."/>
            <person name="Kakembo D."/>
        </authorList>
    </citation>
    <scope>NUCLEOTIDE SEQUENCE [LARGE SCALE GENOMIC DNA]</scope>
    <source>
        <strain evidence="8 9">JBCS1880</strain>
    </source>
</reference>
<evidence type="ECO:0000256" key="3">
    <source>
        <dbReference type="ARBA" id="ARBA00023125"/>
    </source>
</evidence>
<accession>A0AAI8PBY4</accession>
<proteinExistence type="predicted"/>
<evidence type="ECO:0000313" key="8">
    <source>
        <dbReference type="EMBL" id="AXO88892.1"/>
    </source>
</evidence>
<dbReference type="InterPro" id="IPR035418">
    <property type="entry name" value="AraC-bd_2"/>
</dbReference>
<dbReference type="PANTHER" id="PTHR46796:SF6">
    <property type="entry name" value="ARAC SUBFAMILY"/>
    <property type="match status" value="1"/>
</dbReference>
<keyword evidence="3" id="KW-0238">DNA-binding</keyword>
<evidence type="ECO:0000256" key="5">
    <source>
        <dbReference type="ARBA" id="ARBA00023163"/>
    </source>
</evidence>
<name>A0AAI8PBY4_9PSED</name>
<evidence type="ECO:0000313" key="9">
    <source>
        <dbReference type="Proteomes" id="UP000258127"/>
    </source>
</evidence>